<name>A0A162NC24_PHYB8</name>
<dbReference type="OrthoDB" id="10622436at2759"/>
<dbReference type="EMBL" id="KV440982">
    <property type="protein sequence ID" value="OAD72978.1"/>
    <property type="molecule type" value="Genomic_DNA"/>
</dbReference>
<dbReference type="STRING" id="763407.A0A162NC24"/>
<protein>
    <submittedName>
        <fullName evidence="3">Uncharacterized protein</fullName>
    </submittedName>
</protein>
<accession>A0A162NC24</accession>
<dbReference type="GeneID" id="29002302"/>
<keyword evidence="4" id="KW-1185">Reference proteome</keyword>
<feature type="region of interest" description="Disordered" evidence="1">
    <location>
        <begin position="110"/>
        <end position="133"/>
    </location>
</feature>
<evidence type="ECO:0000256" key="1">
    <source>
        <dbReference type="SAM" id="MobiDB-lite"/>
    </source>
</evidence>
<keyword evidence="2" id="KW-1133">Transmembrane helix</keyword>
<evidence type="ECO:0000313" key="4">
    <source>
        <dbReference type="Proteomes" id="UP000077315"/>
    </source>
</evidence>
<feature type="transmembrane region" description="Helical" evidence="2">
    <location>
        <begin position="6"/>
        <end position="26"/>
    </location>
</feature>
<organism evidence="3 4">
    <name type="scientific">Phycomyces blakesleeanus (strain ATCC 8743b / DSM 1359 / FGSC 10004 / NBRC 33097 / NRRL 1555)</name>
    <dbReference type="NCBI Taxonomy" id="763407"/>
    <lineage>
        <taxon>Eukaryota</taxon>
        <taxon>Fungi</taxon>
        <taxon>Fungi incertae sedis</taxon>
        <taxon>Mucoromycota</taxon>
        <taxon>Mucoromycotina</taxon>
        <taxon>Mucoromycetes</taxon>
        <taxon>Mucorales</taxon>
        <taxon>Phycomycetaceae</taxon>
        <taxon>Phycomyces</taxon>
    </lineage>
</organism>
<gene>
    <name evidence="3" type="ORF">PHYBLDRAFT_65092</name>
</gene>
<dbReference type="VEuPathDB" id="FungiDB:PHYBLDRAFT_65092"/>
<keyword evidence="2" id="KW-0812">Transmembrane</keyword>
<dbReference type="AlphaFoldDB" id="A0A162NC24"/>
<keyword evidence="2" id="KW-0472">Membrane</keyword>
<sequence>MSIISIIYQVIIGKSISILVNIFLCLETAARTLGRSAPRLMQMNESLQNTIKVMKKARSNAKYEVVFSYYVSVWYKNCAQSSESFSRAILGFFLALARESRVMRSLQSTLGSPIRTPNSDQPIQPHNTLDITE</sequence>
<dbReference type="RefSeq" id="XP_018291018.1">
    <property type="nucleotide sequence ID" value="XM_018441396.1"/>
</dbReference>
<dbReference type="Proteomes" id="UP000077315">
    <property type="component" value="Unassembled WGS sequence"/>
</dbReference>
<proteinExistence type="predicted"/>
<evidence type="ECO:0000256" key="2">
    <source>
        <dbReference type="SAM" id="Phobius"/>
    </source>
</evidence>
<evidence type="ECO:0000313" key="3">
    <source>
        <dbReference type="EMBL" id="OAD72978.1"/>
    </source>
</evidence>
<dbReference type="InParanoid" id="A0A162NC24"/>
<reference evidence="4" key="1">
    <citation type="submission" date="2015-06" db="EMBL/GenBank/DDBJ databases">
        <title>Expansion of signal transduction pathways in fungi by whole-genome duplication.</title>
        <authorList>
            <consortium name="DOE Joint Genome Institute"/>
            <person name="Corrochano L.M."/>
            <person name="Kuo A."/>
            <person name="Marcet-Houben M."/>
            <person name="Polaino S."/>
            <person name="Salamov A."/>
            <person name="Villalobos J.M."/>
            <person name="Alvarez M.I."/>
            <person name="Avalos J."/>
            <person name="Benito E.P."/>
            <person name="Benoit I."/>
            <person name="Burger G."/>
            <person name="Camino L.P."/>
            <person name="Canovas D."/>
            <person name="Cerda-Olmedo E."/>
            <person name="Cheng J.-F."/>
            <person name="Dominguez A."/>
            <person name="Elias M."/>
            <person name="Eslava A.P."/>
            <person name="Glaser F."/>
            <person name="Grimwood J."/>
            <person name="Gutierrez G."/>
            <person name="Heitman J."/>
            <person name="Henrissat B."/>
            <person name="Iturriaga E.A."/>
            <person name="Lang B.F."/>
            <person name="Lavin J.L."/>
            <person name="Lee S."/>
            <person name="Li W."/>
            <person name="Lindquist E."/>
            <person name="Lopez-Garcia S."/>
            <person name="Luque E.M."/>
            <person name="Marcos A.T."/>
            <person name="Martin J."/>
            <person name="McCluskey K."/>
            <person name="Medina H.R."/>
            <person name="Miralles-Duran A."/>
            <person name="Miyazaki A."/>
            <person name="Munoz-Torres E."/>
            <person name="Oguiza J.A."/>
            <person name="Ohm R."/>
            <person name="Olmedo M."/>
            <person name="Orejas M."/>
            <person name="Ortiz-Castellanos L."/>
            <person name="Pisabarro A.G."/>
            <person name="Rodriguez-Romero J."/>
            <person name="Ruiz-Herrera J."/>
            <person name="Ruiz-Vazquez R."/>
            <person name="Sanz C."/>
            <person name="Schackwitz W."/>
            <person name="Schmutz J."/>
            <person name="Shahriari M."/>
            <person name="Shelest E."/>
            <person name="Silva-Franco F."/>
            <person name="Soanes D."/>
            <person name="Syed K."/>
            <person name="Tagua V.G."/>
            <person name="Talbot N.J."/>
            <person name="Thon M."/>
            <person name="De vries R.P."/>
            <person name="Wiebenga A."/>
            <person name="Yadav J.S."/>
            <person name="Braun E.L."/>
            <person name="Baker S."/>
            <person name="Garre V."/>
            <person name="Horwitz B."/>
            <person name="Torres-Martinez S."/>
            <person name="Idnurm A."/>
            <person name="Herrera-Estrella A."/>
            <person name="Gabaldon T."/>
            <person name="Grigoriev I.V."/>
        </authorList>
    </citation>
    <scope>NUCLEOTIDE SEQUENCE [LARGE SCALE GENOMIC DNA]</scope>
    <source>
        <strain evidence="4">NRRL 1555(-)</strain>
    </source>
</reference>